<keyword evidence="5" id="KW-1185">Reference proteome</keyword>
<dbReference type="Pfam" id="PF07910">
    <property type="entry name" value="Peptidase_C78"/>
    <property type="match status" value="1"/>
</dbReference>
<evidence type="ECO:0000313" key="4">
    <source>
        <dbReference type="EMBL" id="KAL2917506.1"/>
    </source>
</evidence>
<reference evidence="4 5" key="1">
    <citation type="submission" date="2023-09" db="EMBL/GenBank/DDBJ databases">
        <title>Pangenome analysis of Batrachochytrium dendrobatidis and related Chytrids.</title>
        <authorList>
            <person name="Yacoub M.N."/>
            <person name="Stajich J.E."/>
            <person name="James T.Y."/>
        </authorList>
    </citation>
    <scope>NUCLEOTIDE SEQUENCE [LARGE SCALE GENOMIC DNA]</scope>
    <source>
        <strain evidence="4 5">JEL0888</strain>
    </source>
</reference>
<keyword evidence="1" id="KW-0378">Hydrolase</keyword>
<feature type="domain" description="UFSP1/2/DUB catalytic" evidence="3">
    <location>
        <begin position="111"/>
        <end position="276"/>
    </location>
</feature>
<accession>A0ABR4NDH7</accession>
<feature type="region of interest" description="Disordered" evidence="2">
    <location>
        <begin position="33"/>
        <end position="70"/>
    </location>
</feature>
<dbReference type="InterPro" id="IPR012462">
    <property type="entry name" value="UFSP1/2_DUB_cat"/>
</dbReference>
<name>A0ABR4NDH7_9FUNG</name>
<gene>
    <name evidence="4" type="ORF">HK105_202787</name>
</gene>
<dbReference type="Proteomes" id="UP001527925">
    <property type="component" value="Unassembled WGS sequence"/>
</dbReference>
<dbReference type="EMBL" id="JADGIZ020000010">
    <property type="protein sequence ID" value="KAL2917506.1"/>
    <property type="molecule type" value="Genomic_DNA"/>
</dbReference>
<comment type="caution">
    <text evidence="4">The sequence shown here is derived from an EMBL/GenBank/DDBJ whole genome shotgun (WGS) entry which is preliminary data.</text>
</comment>
<proteinExistence type="predicted"/>
<dbReference type="PANTHER" id="PTHR37325">
    <property type="entry name" value="OXIDOREDUCTASE 21 KDA SUBUNIT, PUTATIVE (AFU_ORTHOLOGUE AFUA_4G05910)-RELATED"/>
    <property type="match status" value="1"/>
</dbReference>
<evidence type="ECO:0000256" key="2">
    <source>
        <dbReference type="SAM" id="MobiDB-lite"/>
    </source>
</evidence>
<dbReference type="Gene3D" id="3.90.70.130">
    <property type="match status" value="1"/>
</dbReference>
<evidence type="ECO:0000259" key="3">
    <source>
        <dbReference type="Pfam" id="PF07910"/>
    </source>
</evidence>
<dbReference type="PANTHER" id="PTHR37325:SF1">
    <property type="entry name" value="OXIDOREDUCTASE 21 KDA SUBUNIT, PUTATIVE (AFU_ORTHOLOGUE AFUA_4G05910)-RELATED"/>
    <property type="match status" value="1"/>
</dbReference>
<organism evidence="4 5">
    <name type="scientific">Polyrhizophydium stewartii</name>
    <dbReference type="NCBI Taxonomy" id="2732419"/>
    <lineage>
        <taxon>Eukaryota</taxon>
        <taxon>Fungi</taxon>
        <taxon>Fungi incertae sedis</taxon>
        <taxon>Chytridiomycota</taxon>
        <taxon>Chytridiomycota incertae sedis</taxon>
        <taxon>Chytridiomycetes</taxon>
        <taxon>Rhizophydiales</taxon>
        <taxon>Rhizophydiales incertae sedis</taxon>
        <taxon>Polyrhizophydium</taxon>
    </lineage>
</organism>
<dbReference type="InterPro" id="IPR016813">
    <property type="entry name" value="NADH_Ub_cplx-1_21kDa"/>
</dbReference>
<sequence>MQPNGTSSDGDWQYCPVCDFPFELRELEAHVESHFGGGGSGSSPTAGKRARRPSSPSPEPGASERQGHGGAVQQLSWIRVMTRLFERRMSLANSPTERVTLCHAGIEFPTRQRRENWACGYRNLQMLLSVALKMPAFAALHATLNGTPTVEQIQDMLHEAWQAGFDPEGAAQLEHQIRDTRKWIGTTDCAALLSYLGVPLQVYDVHQPSGPQRTHPRLVDMLLDYFERGEADASRVRHRADTLPVYLQHQGHSRIVVGVERLTSGEVNLLIFDPGRPLPERLVDLVLAPSLTHLDRVEAWRADAFLGHFRLPAKRLSQHLQYSLLRTMVLKWIERHLGGIPKSLADLKWIYRVNPNSTGSAPQASEFRVVAPGSQPPYKSPVPKKVAANYYFNRDVRRAYPQTVVFTPSELASLPSPAALSIGSGESAAQAAKAPGIVPIVPPIINNRYKYTPTAPHLAPDASNPEFSMRAVR</sequence>
<evidence type="ECO:0000313" key="5">
    <source>
        <dbReference type="Proteomes" id="UP001527925"/>
    </source>
</evidence>
<protein>
    <recommendedName>
        <fullName evidence="3">UFSP1/2/DUB catalytic domain-containing protein</fullName>
    </recommendedName>
</protein>
<evidence type="ECO:0000256" key="1">
    <source>
        <dbReference type="ARBA" id="ARBA00022801"/>
    </source>
</evidence>